<name>A0A6G9A9G7_9BRAD</name>
<proteinExistence type="inferred from homology"/>
<evidence type="ECO:0000313" key="4">
    <source>
        <dbReference type="EMBL" id="QIP09112.1"/>
    </source>
</evidence>
<keyword evidence="3" id="KW-0996">Nickel insertion</keyword>
<dbReference type="PANTHER" id="PTHR33643:SF1">
    <property type="entry name" value="UREASE ACCESSORY PROTEIN D"/>
    <property type="match status" value="1"/>
</dbReference>
<evidence type="ECO:0000256" key="3">
    <source>
        <dbReference type="HAMAP-Rule" id="MF_01384"/>
    </source>
</evidence>
<dbReference type="RefSeq" id="WP_166468960.1">
    <property type="nucleotide sequence ID" value="NZ_CP050066.2"/>
</dbReference>
<accession>A0A6G9A9G7</accession>
<organism evidence="4 5">
    <name type="scientific">Bradyrhizobium symbiodeficiens</name>
    <dbReference type="NCBI Taxonomy" id="1404367"/>
    <lineage>
        <taxon>Bacteria</taxon>
        <taxon>Pseudomonadati</taxon>
        <taxon>Pseudomonadota</taxon>
        <taxon>Alphaproteobacteria</taxon>
        <taxon>Hyphomicrobiales</taxon>
        <taxon>Nitrobacteraceae</taxon>
        <taxon>Bradyrhizobium</taxon>
    </lineage>
</organism>
<sequence>MFDLSFVRRGGRTAIDRRLFAWPFVLTRSFHIDRDRPDRLTVIVQTGSGAVHGGDNLVQRLTLGPGTAVSLVSQGATSVHRAAPATRATESVNLHVENGASLEYLPEPRILFPDAALSQTIELDCATDAYALIFDAFTMHDPIGMGRDFRELASTFCLRRSGSEPLLIERTRIYRPERSIFRGHGAFGSAFMVLPPGHDLADLQEKLTTALEGIRGLYGAATTSPAQAGLGIRLAALELRCIRQAFESVKVIYRETLPRSLNKLSL</sequence>
<comment type="similarity">
    <text evidence="1 3">Belongs to the UreD family.</text>
</comment>
<protein>
    <recommendedName>
        <fullName evidence="3">Urease accessory protein UreD</fullName>
    </recommendedName>
</protein>
<evidence type="ECO:0000256" key="2">
    <source>
        <dbReference type="ARBA" id="ARBA00023186"/>
    </source>
</evidence>
<dbReference type="PANTHER" id="PTHR33643">
    <property type="entry name" value="UREASE ACCESSORY PROTEIN D"/>
    <property type="match status" value="1"/>
</dbReference>
<dbReference type="Proteomes" id="UP000500895">
    <property type="component" value="Chromosome"/>
</dbReference>
<dbReference type="AlphaFoldDB" id="A0A6G9A9G7"/>
<dbReference type="HAMAP" id="MF_01384">
    <property type="entry name" value="UreD"/>
    <property type="match status" value="1"/>
</dbReference>
<keyword evidence="2 3" id="KW-0143">Chaperone</keyword>
<dbReference type="Pfam" id="PF01774">
    <property type="entry name" value="UreD"/>
    <property type="match status" value="1"/>
</dbReference>
<evidence type="ECO:0000313" key="5">
    <source>
        <dbReference type="Proteomes" id="UP000500895"/>
    </source>
</evidence>
<gene>
    <name evidence="3" type="primary">ureD</name>
    <name evidence="4" type="ORF">HAV00_23920</name>
</gene>
<dbReference type="GO" id="GO:0005737">
    <property type="term" value="C:cytoplasm"/>
    <property type="evidence" value="ECO:0007669"/>
    <property type="project" value="UniProtKB-SubCell"/>
</dbReference>
<comment type="subunit">
    <text evidence="3">UreD, UreF and UreG form a complex that acts as a GTP-hydrolysis-dependent molecular chaperone, activating the urease apoprotein by helping to assemble the nickel containing metallocenter of UreC. The UreE protein probably delivers the nickel.</text>
</comment>
<comment type="subcellular location">
    <subcellularLocation>
        <location evidence="3">Cytoplasm</location>
    </subcellularLocation>
</comment>
<dbReference type="GO" id="GO:0016151">
    <property type="term" value="F:nickel cation binding"/>
    <property type="evidence" value="ECO:0007669"/>
    <property type="project" value="UniProtKB-UniRule"/>
</dbReference>
<reference evidence="4 5" key="1">
    <citation type="journal article" date="2020" name="Int. J. Syst. Evol. Microbiol.">
        <title>Description and complete genome sequences of Bradyrhizobium symbiodeficiens sp. nov., a non-symbiotic bacterium associated with legumes native to Canada.</title>
        <authorList>
            <person name="Bromfield E.S.P."/>
            <person name="Cloutier S."/>
            <person name="Nguyen H.D.T."/>
        </authorList>
    </citation>
    <scope>NUCLEOTIDE SEQUENCE [LARGE SCALE GENOMIC DNA]</scope>
    <source>
        <strain evidence="4 5">101S1MB</strain>
    </source>
</reference>
<dbReference type="InterPro" id="IPR002669">
    <property type="entry name" value="UreD"/>
</dbReference>
<evidence type="ECO:0000256" key="1">
    <source>
        <dbReference type="ARBA" id="ARBA00007177"/>
    </source>
</evidence>
<keyword evidence="3" id="KW-0963">Cytoplasm</keyword>
<comment type="function">
    <text evidence="3">Required for maturation of urease via the functional incorporation of the urease nickel metallocenter.</text>
</comment>
<dbReference type="EMBL" id="CP050066">
    <property type="protein sequence ID" value="QIP09112.1"/>
    <property type="molecule type" value="Genomic_DNA"/>
</dbReference>